<dbReference type="InterPro" id="IPR035093">
    <property type="entry name" value="RelE/ParE_toxin_dom_sf"/>
</dbReference>
<dbReference type="EMBL" id="CP036339">
    <property type="protein sequence ID" value="QDT71056.1"/>
    <property type="molecule type" value="Genomic_DNA"/>
</dbReference>
<dbReference type="Pfam" id="PF05016">
    <property type="entry name" value="ParE_toxin"/>
    <property type="match status" value="1"/>
</dbReference>
<accession>A0A517TRQ8</accession>
<organism evidence="2 3">
    <name type="scientific">Lacipirellula limnantheis</name>
    <dbReference type="NCBI Taxonomy" id="2528024"/>
    <lineage>
        <taxon>Bacteria</taxon>
        <taxon>Pseudomonadati</taxon>
        <taxon>Planctomycetota</taxon>
        <taxon>Planctomycetia</taxon>
        <taxon>Pirellulales</taxon>
        <taxon>Lacipirellulaceae</taxon>
        <taxon>Lacipirellula</taxon>
    </lineage>
</organism>
<dbReference type="KEGG" id="llh:I41_02110"/>
<dbReference type="RefSeq" id="WP_145430123.1">
    <property type="nucleotide sequence ID" value="NZ_CP036339.1"/>
</dbReference>
<dbReference type="AlphaFoldDB" id="A0A517TRQ8"/>
<dbReference type="InterPro" id="IPR007712">
    <property type="entry name" value="RelE/ParE_toxin"/>
</dbReference>
<dbReference type="Proteomes" id="UP000317909">
    <property type="component" value="Chromosome"/>
</dbReference>
<keyword evidence="3" id="KW-1185">Reference proteome</keyword>
<proteinExistence type="predicted"/>
<evidence type="ECO:0000313" key="3">
    <source>
        <dbReference type="Proteomes" id="UP000317909"/>
    </source>
</evidence>
<name>A0A517TRQ8_9BACT</name>
<evidence type="ECO:0000256" key="1">
    <source>
        <dbReference type="ARBA" id="ARBA00022649"/>
    </source>
</evidence>
<reference evidence="2 3" key="1">
    <citation type="submission" date="2019-02" db="EMBL/GenBank/DDBJ databases">
        <title>Deep-cultivation of Planctomycetes and their phenomic and genomic characterization uncovers novel biology.</title>
        <authorList>
            <person name="Wiegand S."/>
            <person name="Jogler M."/>
            <person name="Boedeker C."/>
            <person name="Pinto D."/>
            <person name="Vollmers J."/>
            <person name="Rivas-Marin E."/>
            <person name="Kohn T."/>
            <person name="Peeters S.H."/>
            <person name="Heuer A."/>
            <person name="Rast P."/>
            <person name="Oberbeckmann S."/>
            <person name="Bunk B."/>
            <person name="Jeske O."/>
            <person name="Meyerdierks A."/>
            <person name="Storesund J.E."/>
            <person name="Kallscheuer N."/>
            <person name="Luecker S."/>
            <person name="Lage O.M."/>
            <person name="Pohl T."/>
            <person name="Merkel B.J."/>
            <person name="Hornburger P."/>
            <person name="Mueller R.-W."/>
            <person name="Bruemmer F."/>
            <person name="Labrenz M."/>
            <person name="Spormann A.M."/>
            <person name="Op den Camp H."/>
            <person name="Overmann J."/>
            <person name="Amann R."/>
            <person name="Jetten M.S.M."/>
            <person name="Mascher T."/>
            <person name="Medema M.H."/>
            <person name="Devos D.P."/>
            <person name="Kaster A.-K."/>
            <person name="Ovreas L."/>
            <person name="Rohde M."/>
            <person name="Galperin M.Y."/>
            <person name="Jogler C."/>
        </authorList>
    </citation>
    <scope>NUCLEOTIDE SEQUENCE [LARGE SCALE GENOMIC DNA]</scope>
    <source>
        <strain evidence="2 3">I41</strain>
    </source>
</reference>
<sequence>MKSYRLTQLAQADIDSAWLYIAKDRPSAADRFVERLRRHFELLTENPLTARLVPT</sequence>
<dbReference type="Gene3D" id="3.30.2310.20">
    <property type="entry name" value="RelE-like"/>
    <property type="match status" value="1"/>
</dbReference>
<gene>
    <name evidence="2" type="ORF">I41_02110</name>
</gene>
<keyword evidence="1" id="KW-1277">Toxin-antitoxin system</keyword>
<evidence type="ECO:0000313" key="2">
    <source>
        <dbReference type="EMBL" id="QDT71056.1"/>
    </source>
</evidence>
<protein>
    <submittedName>
        <fullName evidence="2">Plasmid stabilization system protein</fullName>
    </submittedName>
</protein>
<dbReference type="OrthoDB" id="5457915at2"/>